<feature type="transmembrane region" description="Helical" evidence="6">
    <location>
        <begin position="40"/>
        <end position="57"/>
    </location>
</feature>
<gene>
    <name evidence="8" type="ORF">AS026_27270</name>
</gene>
<accession>A0A109K3H5</accession>
<dbReference type="RefSeq" id="WP_062368401.1">
    <property type="nucleotide sequence ID" value="NZ_LNCD01000003.1"/>
</dbReference>
<feature type="transmembrane region" description="Helical" evidence="6">
    <location>
        <begin position="130"/>
        <end position="149"/>
    </location>
</feature>
<name>A0A109K3H5_9HYPH</name>
<feature type="domain" description="EamA" evidence="7">
    <location>
        <begin position="159"/>
        <end position="285"/>
    </location>
</feature>
<dbReference type="Proteomes" id="UP000068164">
    <property type="component" value="Unassembled WGS sequence"/>
</dbReference>
<comment type="similarity">
    <text evidence="2">Belongs to the drug/metabolite transporter (DMT) superfamily. 10 TMS drug/metabolite exporter (DME) (TC 2.A.7.3) family.</text>
</comment>
<feature type="transmembrane region" description="Helical" evidence="6">
    <location>
        <begin position="155"/>
        <end position="177"/>
    </location>
</feature>
<protein>
    <recommendedName>
        <fullName evidence="7">EamA domain-containing protein</fullName>
    </recommendedName>
</protein>
<keyword evidence="3 6" id="KW-0812">Transmembrane</keyword>
<proteinExistence type="inferred from homology"/>
<sequence>MLQRSPDHAPSPLVGIALACSGYSLFAIQDAVVKWLVADYAVPQILFMRSIMIAVIAGIMVRRLRHPSMLKSPHRKSLLLRAGLMLSAWMAYYSAARHLGLAEITTMYFSAPIMVVVLSIFILKENVGPMRWLACIGGFAGVLLAANPAEAPSLVPAGMVIFAGFCWAWSTVLVRLVSRTESTLNQMMATSFLFVVACGAMLPWLWKTPDLFGWALMIGLGFVAAAGQYLLYEGFRHAPASTLAPMEYSGLVWAFLYGYLIWSEVPTVNVVAGAVLIVASSLMLVWWERRQVLSARRLTA</sequence>
<dbReference type="OrthoDB" id="9812899at2"/>
<keyword evidence="5 6" id="KW-0472">Membrane</keyword>
<feature type="transmembrane region" description="Helical" evidence="6">
    <location>
        <begin position="107"/>
        <end position="123"/>
    </location>
</feature>
<dbReference type="InterPro" id="IPR000620">
    <property type="entry name" value="EamA_dom"/>
</dbReference>
<evidence type="ECO:0000313" key="9">
    <source>
        <dbReference type="Proteomes" id="UP000068164"/>
    </source>
</evidence>
<feature type="transmembrane region" description="Helical" evidence="6">
    <location>
        <begin position="78"/>
        <end position="95"/>
    </location>
</feature>
<feature type="domain" description="EamA" evidence="7">
    <location>
        <begin position="14"/>
        <end position="145"/>
    </location>
</feature>
<feature type="transmembrane region" description="Helical" evidence="6">
    <location>
        <begin position="243"/>
        <end position="262"/>
    </location>
</feature>
<evidence type="ECO:0000256" key="5">
    <source>
        <dbReference type="ARBA" id="ARBA00023136"/>
    </source>
</evidence>
<evidence type="ECO:0000313" key="8">
    <source>
        <dbReference type="EMBL" id="KWV60001.1"/>
    </source>
</evidence>
<evidence type="ECO:0000259" key="7">
    <source>
        <dbReference type="Pfam" id="PF00892"/>
    </source>
</evidence>
<evidence type="ECO:0000256" key="2">
    <source>
        <dbReference type="ARBA" id="ARBA00009853"/>
    </source>
</evidence>
<dbReference type="EMBL" id="LNCD01000003">
    <property type="protein sequence ID" value="KWV60001.1"/>
    <property type="molecule type" value="Genomic_DNA"/>
</dbReference>
<comment type="caution">
    <text evidence="8">The sequence shown here is derived from an EMBL/GenBank/DDBJ whole genome shotgun (WGS) entry which is preliminary data.</text>
</comment>
<dbReference type="InterPro" id="IPR037185">
    <property type="entry name" value="EmrE-like"/>
</dbReference>
<feature type="transmembrane region" description="Helical" evidence="6">
    <location>
        <begin position="12"/>
        <end position="28"/>
    </location>
</feature>
<dbReference type="SUPFAM" id="SSF103481">
    <property type="entry name" value="Multidrug resistance efflux transporter EmrE"/>
    <property type="match status" value="2"/>
</dbReference>
<feature type="transmembrane region" description="Helical" evidence="6">
    <location>
        <begin position="212"/>
        <end position="231"/>
    </location>
</feature>
<organism evidence="8 9">
    <name type="scientific">Rhizobium altiplani</name>
    <dbReference type="NCBI Taxonomy" id="1864509"/>
    <lineage>
        <taxon>Bacteria</taxon>
        <taxon>Pseudomonadati</taxon>
        <taxon>Pseudomonadota</taxon>
        <taxon>Alphaproteobacteria</taxon>
        <taxon>Hyphomicrobiales</taxon>
        <taxon>Rhizobiaceae</taxon>
        <taxon>Rhizobium/Agrobacterium group</taxon>
        <taxon>Rhizobium</taxon>
    </lineage>
</organism>
<dbReference type="PROSITE" id="PS51257">
    <property type="entry name" value="PROKAR_LIPOPROTEIN"/>
    <property type="match status" value="1"/>
</dbReference>
<evidence type="ECO:0000256" key="1">
    <source>
        <dbReference type="ARBA" id="ARBA00004141"/>
    </source>
</evidence>
<dbReference type="GO" id="GO:0016020">
    <property type="term" value="C:membrane"/>
    <property type="evidence" value="ECO:0007669"/>
    <property type="project" value="UniProtKB-SubCell"/>
</dbReference>
<dbReference type="PANTHER" id="PTHR22911">
    <property type="entry name" value="ACYL-MALONYL CONDENSING ENZYME-RELATED"/>
    <property type="match status" value="1"/>
</dbReference>
<evidence type="ECO:0000256" key="4">
    <source>
        <dbReference type="ARBA" id="ARBA00022989"/>
    </source>
</evidence>
<evidence type="ECO:0000256" key="3">
    <source>
        <dbReference type="ARBA" id="ARBA00022692"/>
    </source>
</evidence>
<dbReference type="PANTHER" id="PTHR22911:SF6">
    <property type="entry name" value="SOLUTE CARRIER FAMILY 35 MEMBER G1"/>
    <property type="match status" value="1"/>
</dbReference>
<keyword evidence="9" id="KW-1185">Reference proteome</keyword>
<comment type="subcellular location">
    <subcellularLocation>
        <location evidence="1">Membrane</location>
        <topology evidence="1">Multi-pass membrane protein</topology>
    </subcellularLocation>
</comment>
<feature type="transmembrane region" description="Helical" evidence="6">
    <location>
        <begin position="268"/>
        <end position="287"/>
    </location>
</feature>
<reference evidence="8 9" key="1">
    <citation type="submission" date="2015-11" db="EMBL/GenBank/DDBJ databases">
        <title>Draft Genome Sequence of the Strain BR 10423 (Rhizobium sp.) isolated from nodules of Mimosa pudica.</title>
        <authorList>
            <person name="Barauna A.C."/>
            <person name="Zilli J.E."/>
            <person name="Simoes-Araujo J.L."/>
            <person name="Reis V.M."/>
            <person name="James E.K."/>
            <person name="Reis F.B.Jr."/>
            <person name="Rouws L.F."/>
            <person name="Passos S.R."/>
            <person name="Gois S.R."/>
        </authorList>
    </citation>
    <scope>NUCLEOTIDE SEQUENCE [LARGE SCALE GENOMIC DNA]</scope>
    <source>
        <strain evidence="8 9">BR10423</strain>
    </source>
</reference>
<keyword evidence="4 6" id="KW-1133">Transmembrane helix</keyword>
<dbReference type="Pfam" id="PF00892">
    <property type="entry name" value="EamA"/>
    <property type="match status" value="2"/>
</dbReference>
<dbReference type="AlphaFoldDB" id="A0A109K3H5"/>
<feature type="transmembrane region" description="Helical" evidence="6">
    <location>
        <begin position="189"/>
        <end position="206"/>
    </location>
</feature>
<evidence type="ECO:0000256" key="6">
    <source>
        <dbReference type="SAM" id="Phobius"/>
    </source>
</evidence>